<organism evidence="2 3">
    <name type="scientific">Polaribacter pectinis</name>
    <dbReference type="NCBI Taxonomy" id="2738844"/>
    <lineage>
        <taxon>Bacteria</taxon>
        <taxon>Pseudomonadati</taxon>
        <taxon>Bacteroidota</taxon>
        <taxon>Flavobacteriia</taxon>
        <taxon>Flavobacteriales</taxon>
        <taxon>Flavobacteriaceae</taxon>
    </lineage>
</organism>
<dbReference type="KEGG" id="ppec:H9W90_03710"/>
<dbReference type="PANTHER" id="PTHR21666">
    <property type="entry name" value="PEPTIDASE-RELATED"/>
    <property type="match status" value="1"/>
</dbReference>
<dbReference type="CDD" id="cd12797">
    <property type="entry name" value="M23_peptidase"/>
    <property type="match status" value="1"/>
</dbReference>
<sequence length="579" mass="66561">MIFSIFTKNNCVLKHFTLLILLLVSLSFFSQEEYPKDYFRNPLDIPIVLGGTFGELRSNHFHAGIDIKTQGREGLKVYAVADGYVSRIKVQQFGYGKAIYITHPNGFTSVYGHLSKFADAIEKYVKAVQYKKENYQTGNLYFKEYQFPVKKGELVAFSGDTGGSGGPHLHFEIRNTASENIINPLLFGFKVADSKSPTIQGVKAYSLSTDARINQQNKSFSIPIKNMGNGKYSADRISASGTIGFGVSVFDRLDKATNKNGIYSLEMLVNEKRFYYIDVETFSFSESKFINLHVDYEYYKKYKRRYQKTYKETADKLSMYKNLINNGKINIKPGLNYTVKIIAKDFEGNVSSIKIPVVGKESNTIFKKQKDTTAYKIIAKKFQRFSKENVTIAFPKNTFYEDIYLDFKVENGIAKIHTPTIPLDKSFTLTFNVSNYSEAEKQQLYIANLEYVKYPRYQFTRKKDSTFFTTTKSLGNYKLLSDKIKPKASILYFKDNQWISNLKTIKVKISDIGSGIKNWRATIDNEWILMQYNHKKKILTYNFSDKKLVGSKHIFKIVVSDNVGNTKELSRTFYKKQVN</sequence>
<protein>
    <submittedName>
        <fullName evidence="2">M23 family metallopeptidase</fullName>
    </submittedName>
</protein>
<gene>
    <name evidence="2" type="ORF">H9W90_03710</name>
</gene>
<dbReference type="SUPFAM" id="SSF51261">
    <property type="entry name" value="Duplicated hybrid motif"/>
    <property type="match status" value="1"/>
</dbReference>
<dbReference type="Pfam" id="PF01551">
    <property type="entry name" value="Peptidase_M23"/>
    <property type="match status" value="1"/>
</dbReference>
<dbReference type="Gene3D" id="2.70.70.10">
    <property type="entry name" value="Glucose Permease (Domain IIA)"/>
    <property type="match status" value="1"/>
</dbReference>
<name>A0A7G9LC89_9FLAO</name>
<dbReference type="PANTHER" id="PTHR21666:SF270">
    <property type="entry name" value="MUREIN HYDROLASE ACTIVATOR ENVC"/>
    <property type="match status" value="1"/>
</dbReference>
<evidence type="ECO:0000259" key="1">
    <source>
        <dbReference type="Pfam" id="PF01551"/>
    </source>
</evidence>
<evidence type="ECO:0000313" key="3">
    <source>
        <dbReference type="Proteomes" id="UP000515808"/>
    </source>
</evidence>
<dbReference type="InterPro" id="IPR016047">
    <property type="entry name" value="M23ase_b-sheet_dom"/>
</dbReference>
<accession>A0A7G9LC89</accession>
<dbReference type="Proteomes" id="UP000515808">
    <property type="component" value="Chromosome"/>
</dbReference>
<keyword evidence="3" id="KW-1185">Reference proteome</keyword>
<dbReference type="EMBL" id="CP060695">
    <property type="protein sequence ID" value="QNM86238.1"/>
    <property type="molecule type" value="Genomic_DNA"/>
</dbReference>
<dbReference type="InterPro" id="IPR050570">
    <property type="entry name" value="Cell_wall_metabolism_enzyme"/>
</dbReference>
<feature type="domain" description="M23ase beta-sheet core" evidence="1">
    <location>
        <begin position="61"/>
        <end position="127"/>
    </location>
</feature>
<dbReference type="InterPro" id="IPR011055">
    <property type="entry name" value="Dup_hybrid_motif"/>
</dbReference>
<reference evidence="2 3" key="1">
    <citation type="submission" date="2020-08" db="EMBL/GenBank/DDBJ databases">
        <title>Polaribacter sp. L12M9 isolated from gut of the Korean scallop.</title>
        <authorList>
            <person name="Jeong Y.S."/>
        </authorList>
    </citation>
    <scope>NUCLEOTIDE SEQUENCE [LARGE SCALE GENOMIC DNA]</scope>
    <source>
        <strain evidence="2 3">L12M9</strain>
    </source>
</reference>
<proteinExistence type="predicted"/>
<dbReference type="GO" id="GO:0004222">
    <property type="term" value="F:metalloendopeptidase activity"/>
    <property type="evidence" value="ECO:0007669"/>
    <property type="project" value="TreeGrafter"/>
</dbReference>
<dbReference type="AlphaFoldDB" id="A0A7G9LC89"/>
<evidence type="ECO:0000313" key="2">
    <source>
        <dbReference type="EMBL" id="QNM86238.1"/>
    </source>
</evidence>